<dbReference type="OrthoDB" id="422081at2759"/>
<proteinExistence type="predicted"/>
<reference evidence="2" key="2">
    <citation type="submission" date="2019-10" db="EMBL/GenBank/DDBJ databases">
        <title>Conservation and host-specific expression of non-tandemly repeated heterogenous ribosome RNA gene in arbuscular mycorrhizal fungi.</title>
        <authorList>
            <person name="Maeda T."/>
            <person name="Kobayashi Y."/>
            <person name="Nakagawa T."/>
            <person name="Ezawa T."/>
            <person name="Yamaguchi K."/>
            <person name="Bino T."/>
            <person name="Nishimoto Y."/>
            <person name="Shigenobu S."/>
            <person name="Kawaguchi M."/>
        </authorList>
    </citation>
    <scope>NUCLEOTIDE SEQUENCE</scope>
    <source>
        <strain evidence="2">HR1</strain>
    </source>
</reference>
<gene>
    <name evidence="2" type="ORF">RCL2_000081800</name>
    <name evidence="3" type="ORF">RCL2_000082100</name>
    <name evidence="1" type="ORF">RclHR1_01650020</name>
</gene>
<dbReference type="Proteomes" id="UP000247702">
    <property type="component" value="Unassembled WGS sequence"/>
</dbReference>
<name>A0A2Z6QHR3_9GLOM</name>
<sequence>MIEVFEPTDILLTDVCAQDLHNVISKKLNAKYLSDTAQEYDGDIEGIIHGHLVRLFCSTTIKIKSKIKIVHFLVDTGSFMTFLSEEVINAFGLFIQNTDNLISVKINNKQALVAISPPSSRHSQINILGMGFLKGADAELFIEYWNNSFTLKFNKGDE</sequence>
<organism evidence="1 4">
    <name type="scientific">Rhizophagus clarus</name>
    <dbReference type="NCBI Taxonomy" id="94130"/>
    <lineage>
        <taxon>Eukaryota</taxon>
        <taxon>Fungi</taxon>
        <taxon>Fungi incertae sedis</taxon>
        <taxon>Mucoromycota</taxon>
        <taxon>Glomeromycotina</taxon>
        <taxon>Glomeromycetes</taxon>
        <taxon>Glomerales</taxon>
        <taxon>Glomeraceae</taxon>
        <taxon>Rhizophagus</taxon>
    </lineage>
</organism>
<keyword evidence="4" id="KW-1185">Reference proteome</keyword>
<comment type="caution">
    <text evidence="1">The sequence shown here is derived from an EMBL/GenBank/DDBJ whole genome shotgun (WGS) entry which is preliminary data.</text>
</comment>
<accession>A0A2Z6QHR3</accession>
<evidence type="ECO:0000313" key="3">
    <source>
        <dbReference type="EMBL" id="GES73278.1"/>
    </source>
</evidence>
<dbReference type="EMBL" id="BLAL01000006">
    <property type="protein sequence ID" value="GES73278.1"/>
    <property type="molecule type" value="Genomic_DNA"/>
</dbReference>
<dbReference type="AlphaFoldDB" id="A0A2Z6QHR3"/>
<evidence type="ECO:0000313" key="1">
    <source>
        <dbReference type="EMBL" id="GBB89713.1"/>
    </source>
</evidence>
<reference evidence="1 4" key="1">
    <citation type="submission" date="2017-11" db="EMBL/GenBank/DDBJ databases">
        <title>The genome of Rhizophagus clarus HR1 reveals common genetic basis of auxotrophy among arbuscular mycorrhizal fungi.</title>
        <authorList>
            <person name="Kobayashi Y."/>
        </authorList>
    </citation>
    <scope>NUCLEOTIDE SEQUENCE [LARGE SCALE GENOMIC DNA]</scope>
    <source>
        <strain evidence="1 4">HR1</strain>
    </source>
</reference>
<evidence type="ECO:0008006" key="5">
    <source>
        <dbReference type="Google" id="ProtNLM"/>
    </source>
</evidence>
<protein>
    <recommendedName>
        <fullName evidence="5">Peptidase A2 domain-containing protein</fullName>
    </recommendedName>
</protein>
<dbReference type="STRING" id="94130.A0A2Z6QHR3"/>
<evidence type="ECO:0000313" key="2">
    <source>
        <dbReference type="EMBL" id="GES73277.1"/>
    </source>
</evidence>
<evidence type="ECO:0000313" key="4">
    <source>
        <dbReference type="Proteomes" id="UP000247702"/>
    </source>
</evidence>
<dbReference type="EMBL" id="BLAL01000005">
    <property type="protein sequence ID" value="GES73277.1"/>
    <property type="molecule type" value="Genomic_DNA"/>
</dbReference>
<dbReference type="InterPro" id="IPR021109">
    <property type="entry name" value="Peptidase_aspartic_dom_sf"/>
</dbReference>
<dbReference type="Proteomes" id="UP000615446">
    <property type="component" value="Unassembled WGS sequence"/>
</dbReference>
<dbReference type="EMBL" id="BEXD01000724">
    <property type="protein sequence ID" value="GBB89713.1"/>
    <property type="molecule type" value="Genomic_DNA"/>
</dbReference>
<dbReference type="SUPFAM" id="SSF50630">
    <property type="entry name" value="Acid proteases"/>
    <property type="match status" value="1"/>
</dbReference>